<dbReference type="SUPFAM" id="SSF51735">
    <property type="entry name" value="NAD(P)-binding Rossmann-fold domains"/>
    <property type="match status" value="1"/>
</dbReference>
<dbReference type="EMBL" id="BARV01019894">
    <property type="protein sequence ID" value="GAI21170.1"/>
    <property type="molecule type" value="Genomic_DNA"/>
</dbReference>
<dbReference type="InterPro" id="IPR036291">
    <property type="entry name" value="NAD(P)-bd_dom_sf"/>
</dbReference>
<keyword evidence="8" id="KW-0560">Oxidoreductase</keyword>
<keyword evidence="6" id="KW-0479">Metal-binding</keyword>
<reference evidence="15" key="1">
    <citation type="journal article" date="2014" name="Front. Microbiol.">
        <title>High frequency of phylogenetically diverse reductive dehalogenase-homologous genes in deep subseafloor sedimentary metagenomes.</title>
        <authorList>
            <person name="Kawai M."/>
            <person name="Futagami T."/>
            <person name="Toyoda A."/>
            <person name="Takaki Y."/>
            <person name="Nishi S."/>
            <person name="Hori S."/>
            <person name="Arai W."/>
            <person name="Tsubouchi T."/>
            <person name="Morono Y."/>
            <person name="Uchiyama I."/>
            <person name="Ito T."/>
            <person name="Fujiyama A."/>
            <person name="Inagaki F."/>
            <person name="Takami H."/>
        </authorList>
    </citation>
    <scope>NUCLEOTIDE SEQUENCE</scope>
    <source>
        <strain evidence="15">Expedition CK06-06</strain>
    </source>
</reference>
<evidence type="ECO:0000256" key="3">
    <source>
        <dbReference type="ARBA" id="ARBA00005094"/>
    </source>
</evidence>
<feature type="domain" description="DXP reductoisomerase C-terminal" evidence="14">
    <location>
        <begin position="238"/>
        <end position="276"/>
    </location>
</feature>
<dbReference type="GO" id="GO:0051484">
    <property type="term" value="P:isopentenyl diphosphate biosynthetic process, methylerythritol 4-phosphate pathway involved in terpenoid biosynthetic process"/>
    <property type="evidence" value="ECO:0007669"/>
    <property type="project" value="TreeGrafter"/>
</dbReference>
<dbReference type="GO" id="GO:0030145">
    <property type="term" value="F:manganese ion binding"/>
    <property type="evidence" value="ECO:0007669"/>
    <property type="project" value="TreeGrafter"/>
</dbReference>
<evidence type="ECO:0000259" key="12">
    <source>
        <dbReference type="Pfam" id="PF02670"/>
    </source>
</evidence>
<keyword evidence="7" id="KW-0521">NADP</keyword>
<evidence type="ECO:0000256" key="5">
    <source>
        <dbReference type="ARBA" id="ARBA00012366"/>
    </source>
</evidence>
<evidence type="ECO:0000256" key="6">
    <source>
        <dbReference type="ARBA" id="ARBA00022723"/>
    </source>
</evidence>
<dbReference type="Pfam" id="PF13288">
    <property type="entry name" value="DXPR_C"/>
    <property type="match status" value="1"/>
</dbReference>
<evidence type="ECO:0000256" key="11">
    <source>
        <dbReference type="ARBA" id="ARBA00048543"/>
    </source>
</evidence>
<dbReference type="Gene3D" id="3.40.50.720">
    <property type="entry name" value="NAD(P)-binding Rossmann-like Domain"/>
    <property type="match status" value="1"/>
</dbReference>
<dbReference type="PANTHER" id="PTHR30525:SF0">
    <property type="entry name" value="1-DEOXY-D-XYLULOSE 5-PHOSPHATE REDUCTOISOMERASE, CHLOROPLASTIC"/>
    <property type="match status" value="1"/>
</dbReference>
<evidence type="ECO:0000256" key="10">
    <source>
        <dbReference type="ARBA" id="ARBA00023229"/>
    </source>
</evidence>
<feature type="non-terminal residue" evidence="15">
    <location>
        <position position="276"/>
    </location>
</feature>
<dbReference type="Pfam" id="PF02670">
    <property type="entry name" value="DXP_reductoisom"/>
    <property type="match status" value="1"/>
</dbReference>
<dbReference type="PANTHER" id="PTHR30525">
    <property type="entry name" value="1-DEOXY-D-XYLULOSE 5-PHOSPHATE REDUCTOISOMERASE"/>
    <property type="match status" value="1"/>
</dbReference>
<dbReference type="EC" id="1.1.1.267" evidence="5"/>
<evidence type="ECO:0000256" key="4">
    <source>
        <dbReference type="ARBA" id="ARBA00006825"/>
    </source>
</evidence>
<evidence type="ECO:0000256" key="1">
    <source>
        <dbReference type="ARBA" id="ARBA00001936"/>
    </source>
</evidence>
<comment type="catalytic activity">
    <reaction evidence="11">
        <text>2-C-methyl-D-erythritol 4-phosphate + NADP(+) = 1-deoxy-D-xylulose 5-phosphate + NADPH + H(+)</text>
        <dbReference type="Rhea" id="RHEA:13717"/>
        <dbReference type="ChEBI" id="CHEBI:15378"/>
        <dbReference type="ChEBI" id="CHEBI:57783"/>
        <dbReference type="ChEBI" id="CHEBI:57792"/>
        <dbReference type="ChEBI" id="CHEBI:58262"/>
        <dbReference type="ChEBI" id="CHEBI:58349"/>
        <dbReference type="EC" id="1.1.1.267"/>
    </reaction>
    <physiologicalReaction direction="right-to-left" evidence="11">
        <dbReference type="Rhea" id="RHEA:13719"/>
    </physiologicalReaction>
</comment>
<evidence type="ECO:0000256" key="7">
    <source>
        <dbReference type="ARBA" id="ARBA00022857"/>
    </source>
</evidence>
<dbReference type="InterPro" id="IPR013644">
    <property type="entry name" value="DXP_reductoisomerase_C"/>
</dbReference>
<evidence type="ECO:0000256" key="9">
    <source>
        <dbReference type="ARBA" id="ARBA00023211"/>
    </source>
</evidence>
<feature type="domain" description="1-deoxy-D-xylulose 5-phosphate reductoisomerase N-terminal" evidence="12">
    <location>
        <begin position="1"/>
        <end position="110"/>
    </location>
</feature>
<protein>
    <recommendedName>
        <fullName evidence="5">1-deoxy-D-xylulose-5-phosphate reductoisomerase</fullName>
        <ecNumber evidence="5">1.1.1.267</ecNumber>
    </recommendedName>
</protein>
<evidence type="ECO:0000259" key="14">
    <source>
        <dbReference type="Pfam" id="PF13288"/>
    </source>
</evidence>
<name>X1N2T7_9ZZZZ</name>
<evidence type="ECO:0000259" key="13">
    <source>
        <dbReference type="Pfam" id="PF08436"/>
    </source>
</evidence>
<evidence type="ECO:0000256" key="2">
    <source>
        <dbReference type="ARBA" id="ARBA00001946"/>
    </source>
</evidence>
<organism evidence="15">
    <name type="scientific">marine sediment metagenome</name>
    <dbReference type="NCBI Taxonomy" id="412755"/>
    <lineage>
        <taxon>unclassified sequences</taxon>
        <taxon>metagenomes</taxon>
        <taxon>ecological metagenomes</taxon>
    </lineage>
</organism>
<dbReference type="AlphaFoldDB" id="X1N2T7"/>
<gene>
    <name evidence="15" type="ORF">S06H3_33345</name>
</gene>
<keyword evidence="9" id="KW-0464">Manganese</keyword>
<comment type="pathway">
    <text evidence="3">Isoprenoid biosynthesis; isopentenyl diphosphate biosynthesis via DXP pathway; isopentenyl diphosphate from 1-deoxy-D-xylulose 5-phosphate: step 1/6.</text>
</comment>
<feature type="domain" description="1-deoxy-D-xylulose 5-phosphate reductoisomerase C-terminal" evidence="13">
    <location>
        <begin position="124"/>
        <end position="206"/>
    </location>
</feature>
<evidence type="ECO:0000313" key="15">
    <source>
        <dbReference type="EMBL" id="GAI21170.1"/>
    </source>
</evidence>
<feature type="non-terminal residue" evidence="15">
    <location>
        <position position="1"/>
    </location>
</feature>
<dbReference type="InterPro" id="IPR003821">
    <property type="entry name" value="DXP_reductoisomerase"/>
</dbReference>
<dbReference type="GO" id="GO:0030604">
    <property type="term" value="F:1-deoxy-D-xylulose-5-phosphate reductoisomerase activity"/>
    <property type="evidence" value="ECO:0007669"/>
    <property type="project" value="UniProtKB-EC"/>
</dbReference>
<proteinExistence type="inferred from homology"/>
<evidence type="ECO:0000256" key="8">
    <source>
        <dbReference type="ARBA" id="ARBA00023002"/>
    </source>
</evidence>
<comment type="similarity">
    <text evidence="4">Belongs to the DXR family.</text>
</comment>
<comment type="cofactor">
    <cofactor evidence="2">
        <name>Mg(2+)</name>
        <dbReference type="ChEBI" id="CHEBI:18420"/>
    </cofactor>
</comment>
<sequence length="276" mass="30414">STGSIGQQALDVIRAFPTKFQVSGLAAGENTKLLEQQLEEFKPQLFYCSVEPDFGYQGKFMPMEEIASHDDVDLIVIATSGKAGLFPTIAALQAGKTVALANKEVLVMAGNIVTTEATQHGVQILPVDSEHSAIWQCLLGEESGPHHLFLTASGGPFYHHSQSQLDRVTVEQALHHPTWKMGKKVTIDSATLMNKGLEVIEAHHLFAIPVDRIEILVHPQSLVHSIIEFADGSMKAQLSFPDMHLPIQYALCYPERLSNPELPRLDLSRKEILSFE</sequence>
<keyword evidence="10" id="KW-0414">Isoprene biosynthesis</keyword>
<dbReference type="SUPFAM" id="SSF55347">
    <property type="entry name" value="Glyceraldehyde-3-phosphate dehydrogenase-like, C-terminal domain"/>
    <property type="match status" value="1"/>
</dbReference>
<accession>X1N2T7</accession>
<dbReference type="InterPro" id="IPR013512">
    <property type="entry name" value="DXP_reductoisomerase_N"/>
</dbReference>
<comment type="cofactor">
    <cofactor evidence="1">
        <name>Mn(2+)</name>
        <dbReference type="ChEBI" id="CHEBI:29035"/>
    </cofactor>
</comment>
<dbReference type="Pfam" id="PF08436">
    <property type="entry name" value="DXP_redisom_C"/>
    <property type="match status" value="1"/>
</dbReference>
<dbReference type="NCBIfam" id="TIGR00243">
    <property type="entry name" value="Dxr"/>
    <property type="match status" value="1"/>
</dbReference>
<dbReference type="InterPro" id="IPR026877">
    <property type="entry name" value="DXPR_C"/>
</dbReference>
<dbReference type="GO" id="GO:0070402">
    <property type="term" value="F:NADPH binding"/>
    <property type="evidence" value="ECO:0007669"/>
    <property type="project" value="InterPro"/>
</dbReference>
<dbReference type="UniPathway" id="UPA00056">
    <property type="reaction ID" value="UER00092"/>
</dbReference>
<comment type="caution">
    <text evidence="15">The sequence shown here is derived from an EMBL/GenBank/DDBJ whole genome shotgun (WGS) entry which is preliminary data.</text>
</comment>